<organism evidence="6 7">
    <name type="scientific">Phialemonium thermophilum</name>
    <dbReference type="NCBI Taxonomy" id="223376"/>
    <lineage>
        <taxon>Eukaryota</taxon>
        <taxon>Fungi</taxon>
        <taxon>Dikarya</taxon>
        <taxon>Ascomycota</taxon>
        <taxon>Pezizomycotina</taxon>
        <taxon>Sordariomycetes</taxon>
        <taxon>Sordariomycetidae</taxon>
        <taxon>Cephalothecales</taxon>
        <taxon>Cephalothecaceae</taxon>
        <taxon>Phialemonium</taxon>
    </lineage>
</organism>
<dbReference type="InterPro" id="IPR021109">
    <property type="entry name" value="Peptidase_aspartic_dom_sf"/>
</dbReference>
<accession>A0ABR3WFN1</accession>
<dbReference type="InterPro" id="IPR001461">
    <property type="entry name" value="Aspartic_peptidase_A1"/>
</dbReference>
<evidence type="ECO:0000259" key="5">
    <source>
        <dbReference type="PROSITE" id="PS51767"/>
    </source>
</evidence>
<dbReference type="InterPro" id="IPR033121">
    <property type="entry name" value="PEPTIDASE_A1"/>
</dbReference>
<protein>
    <recommendedName>
        <fullName evidence="5">Peptidase A1 domain-containing protein</fullName>
    </recommendedName>
</protein>
<sequence length="483" mass="52603">MKYTALVLPLAGLASATPLAHAVDSTTESSPLRFRFRAGHLPSQPHARGVQKKDVVVSNAVPMRKVTNAGGNNALRSVWKQPLHKTFADGWDLTAETNTTTPAARLRFLIHNQYIVPIQIDDQELQVTVDTGSSDTWVVQSNFSCFDPDVGQIGSEFCSFGPVFNGTFKYGSVPDVSSFALSFSNGEYIGGAAGYDDVTIAGLTVKKQQILLANEAMWAGDGVTSGYLGLGYPLGTQVFSSSDPTYAYPGSPTHRKYDPVFTSMYKQGLVDPVFSIAMNRTSGEGWLAFGGLPPVEHEDDYARAAIRPIEIDNSPATKTENTYYTIVPDGFVFGNLNTSNLTFSNPTWTADFNDTKPSQFPVILNSGLPFSFLPRSVVLPYVLQFSAPVGRFGGQYWAPCNSTVPPFGVTLSGGKTIYLAEADILQQEFTQVQSYEGLPVDLCLIAFMDTLPDGPFYLGDNFLNNFVSVFDVGNSEMRFYPLK</sequence>
<keyword evidence="3" id="KW-0645">Protease</keyword>
<keyword evidence="7" id="KW-1185">Reference proteome</keyword>
<dbReference type="Gene3D" id="2.40.70.10">
    <property type="entry name" value="Acid Proteases"/>
    <property type="match status" value="2"/>
</dbReference>
<comment type="similarity">
    <text evidence="1 3">Belongs to the peptidase A1 family.</text>
</comment>
<dbReference type="Pfam" id="PF00026">
    <property type="entry name" value="Asp"/>
    <property type="match status" value="1"/>
</dbReference>
<dbReference type="PANTHER" id="PTHR47966:SF47">
    <property type="entry name" value="ENDOPEPTIDASE, PUTATIVE (AFU_ORTHOLOGUE AFUA_3G01220)-RELATED"/>
    <property type="match status" value="1"/>
</dbReference>
<dbReference type="SUPFAM" id="SSF50630">
    <property type="entry name" value="Acid proteases"/>
    <property type="match status" value="1"/>
</dbReference>
<dbReference type="PROSITE" id="PS51767">
    <property type="entry name" value="PEPTIDASE_A1"/>
    <property type="match status" value="1"/>
</dbReference>
<evidence type="ECO:0000256" key="1">
    <source>
        <dbReference type="ARBA" id="ARBA00007447"/>
    </source>
</evidence>
<evidence type="ECO:0000256" key="2">
    <source>
        <dbReference type="ARBA" id="ARBA00022750"/>
    </source>
</evidence>
<feature type="domain" description="Peptidase A1" evidence="5">
    <location>
        <begin position="114"/>
        <end position="480"/>
    </location>
</feature>
<reference evidence="6 7" key="1">
    <citation type="journal article" date="2024" name="Commun. Biol.">
        <title>Comparative genomic analysis of thermophilic fungi reveals convergent evolutionary adaptations and gene losses.</title>
        <authorList>
            <person name="Steindorff A.S."/>
            <person name="Aguilar-Pontes M.V."/>
            <person name="Robinson A.J."/>
            <person name="Andreopoulos B."/>
            <person name="LaButti K."/>
            <person name="Kuo A."/>
            <person name="Mondo S."/>
            <person name="Riley R."/>
            <person name="Otillar R."/>
            <person name="Haridas S."/>
            <person name="Lipzen A."/>
            <person name="Grimwood J."/>
            <person name="Schmutz J."/>
            <person name="Clum A."/>
            <person name="Reid I.D."/>
            <person name="Moisan M.C."/>
            <person name="Butler G."/>
            <person name="Nguyen T.T.M."/>
            <person name="Dewar K."/>
            <person name="Conant G."/>
            <person name="Drula E."/>
            <person name="Henrissat B."/>
            <person name="Hansel C."/>
            <person name="Singer S."/>
            <person name="Hutchinson M.I."/>
            <person name="de Vries R.P."/>
            <person name="Natvig D.O."/>
            <person name="Powell A.J."/>
            <person name="Tsang A."/>
            <person name="Grigoriev I.V."/>
        </authorList>
    </citation>
    <scope>NUCLEOTIDE SEQUENCE [LARGE SCALE GENOMIC DNA]</scope>
    <source>
        <strain evidence="6 7">ATCC 24622</strain>
    </source>
</reference>
<dbReference type="InterPro" id="IPR001969">
    <property type="entry name" value="Aspartic_peptidase_AS"/>
</dbReference>
<name>A0ABR3WFN1_9PEZI</name>
<comment type="caution">
    <text evidence="6">The sequence shown here is derived from an EMBL/GenBank/DDBJ whole genome shotgun (WGS) entry which is preliminary data.</text>
</comment>
<dbReference type="InterPro" id="IPR034164">
    <property type="entry name" value="Pepsin-like_dom"/>
</dbReference>
<proteinExistence type="inferred from homology"/>
<evidence type="ECO:0000256" key="3">
    <source>
        <dbReference type="RuleBase" id="RU000454"/>
    </source>
</evidence>
<feature type="signal peptide" evidence="4">
    <location>
        <begin position="1"/>
        <end position="22"/>
    </location>
</feature>
<dbReference type="PRINTS" id="PR00792">
    <property type="entry name" value="PEPSIN"/>
</dbReference>
<dbReference type="PANTHER" id="PTHR47966">
    <property type="entry name" value="BETA-SITE APP-CLEAVING ENZYME, ISOFORM A-RELATED"/>
    <property type="match status" value="1"/>
</dbReference>
<dbReference type="CDD" id="cd05471">
    <property type="entry name" value="pepsin_like"/>
    <property type="match status" value="1"/>
</dbReference>
<dbReference type="PROSITE" id="PS00141">
    <property type="entry name" value="ASP_PROTEASE"/>
    <property type="match status" value="1"/>
</dbReference>
<feature type="chain" id="PRO_5046695859" description="Peptidase A1 domain-containing protein" evidence="4">
    <location>
        <begin position="23"/>
        <end position="483"/>
    </location>
</feature>
<evidence type="ECO:0000313" key="7">
    <source>
        <dbReference type="Proteomes" id="UP001586593"/>
    </source>
</evidence>
<keyword evidence="2 3" id="KW-0064">Aspartyl protease</keyword>
<dbReference type="EMBL" id="JAZHXJ010000447">
    <property type="protein sequence ID" value="KAL1860649.1"/>
    <property type="molecule type" value="Genomic_DNA"/>
</dbReference>
<dbReference type="Proteomes" id="UP001586593">
    <property type="component" value="Unassembled WGS sequence"/>
</dbReference>
<evidence type="ECO:0000256" key="4">
    <source>
        <dbReference type="SAM" id="SignalP"/>
    </source>
</evidence>
<gene>
    <name evidence="6" type="ORF">VTK73DRAFT_7223</name>
</gene>
<evidence type="ECO:0000313" key="6">
    <source>
        <dbReference type="EMBL" id="KAL1860649.1"/>
    </source>
</evidence>
<keyword evidence="3" id="KW-0378">Hydrolase</keyword>
<keyword evidence="4" id="KW-0732">Signal</keyword>